<feature type="active site" description="Charge relay system" evidence="5">
    <location>
        <position position="318"/>
    </location>
</feature>
<dbReference type="PROSITE" id="PS00136">
    <property type="entry name" value="SUBTILASE_ASP"/>
    <property type="match status" value="1"/>
</dbReference>
<dbReference type="PANTHER" id="PTHR43806:SF11">
    <property type="entry name" value="CEREVISIN-RELATED"/>
    <property type="match status" value="1"/>
</dbReference>
<dbReference type="InterPro" id="IPR036852">
    <property type="entry name" value="Peptidase_S8/S53_dom_sf"/>
</dbReference>
<dbReference type="GO" id="GO:0004252">
    <property type="term" value="F:serine-type endopeptidase activity"/>
    <property type="evidence" value="ECO:0007669"/>
    <property type="project" value="UniProtKB-UniRule"/>
</dbReference>
<dbReference type="Gene3D" id="3.40.50.200">
    <property type="entry name" value="Peptidase S8/S53 domain"/>
    <property type="match status" value="1"/>
</dbReference>
<keyword evidence="2 5" id="KW-0645">Protease</keyword>
<feature type="signal peptide" evidence="8">
    <location>
        <begin position="1"/>
        <end position="21"/>
    </location>
</feature>
<evidence type="ECO:0000256" key="5">
    <source>
        <dbReference type="PROSITE-ProRule" id="PRU01240"/>
    </source>
</evidence>
<feature type="compositionally biased region" description="Low complexity" evidence="7">
    <location>
        <begin position="145"/>
        <end position="159"/>
    </location>
</feature>
<dbReference type="InterPro" id="IPR050131">
    <property type="entry name" value="Peptidase_S8_subtilisin-like"/>
</dbReference>
<keyword evidence="3 5" id="KW-0378">Hydrolase</keyword>
<organism evidence="10 11">
    <name type="scientific">Colletotrichum zoysiae</name>
    <dbReference type="NCBI Taxonomy" id="1216348"/>
    <lineage>
        <taxon>Eukaryota</taxon>
        <taxon>Fungi</taxon>
        <taxon>Dikarya</taxon>
        <taxon>Ascomycota</taxon>
        <taxon>Pezizomycotina</taxon>
        <taxon>Sordariomycetes</taxon>
        <taxon>Hypocreomycetidae</taxon>
        <taxon>Glomerellales</taxon>
        <taxon>Glomerellaceae</taxon>
        <taxon>Colletotrichum</taxon>
        <taxon>Colletotrichum graminicola species complex</taxon>
    </lineage>
</organism>
<evidence type="ECO:0000259" key="9">
    <source>
        <dbReference type="Pfam" id="PF00082"/>
    </source>
</evidence>
<keyword evidence="8" id="KW-0732">Signal</keyword>
<dbReference type="PROSITE" id="PS51892">
    <property type="entry name" value="SUBTILASE"/>
    <property type="match status" value="1"/>
</dbReference>
<dbReference type="InterPro" id="IPR015500">
    <property type="entry name" value="Peptidase_S8_subtilisin-rel"/>
</dbReference>
<feature type="domain" description="Peptidase S8/S53" evidence="9">
    <location>
        <begin position="309"/>
        <end position="536"/>
    </location>
</feature>
<evidence type="ECO:0000256" key="3">
    <source>
        <dbReference type="ARBA" id="ARBA00022801"/>
    </source>
</evidence>
<dbReference type="InterPro" id="IPR000209">
    <property type="entry name" value="Peptidase_S8/S53_dom"/>
</dbReference>
<sequence length="693" mass="72379">MHLESVVCFFAILSLGSIATADPNPNQTGSGKQLYRNRHVARQQLLSTTTRSVPPTQPHVTPAPTFTPTTTGSSTPLAPAAYTLSNGEAAIAIIGATYAAGIGGAVLMIGGTAHPLAAGMIARITGGGPNGDTPEVEIEDSNPVTTTSSSASSSSSAEPTPIPSPYIILFSPNATAQEIQSVNSTLVNHAAPNSLSEVVSHGTGLVVFFKAGINPNQADAIRQAPGVGGVFLDETLGVDQLPSSEQAPLSFASRRSIDTDTPGSPKASVRNPADIKLQSDAVNSLKVISQPAGAKLTELPGYGYAEEAGKGVTIYVIDTGVNAINPEWSSMPGHKDILYAPGAAKTKKDFLNHGSCVASKAGGPVYGTAKNADMVVVKVPRHLHTSAVFTAILEVSNDIFKKKLKGKAVINMSLGHLIPDELHSAYEQLLDSLTAMDVVIVTASGNDAEKGVNDVTHYPALLGPTTDIIVVGAVDNAGYRAPFSQGSGIQLNVSAPGYVDCANGKAHPDTQGRWGTSFAAPAVAGVIAVWLSQDEYKAKLQVEGQVAARVKKMVQDLAYSRVEGQPPVIWNGIDPRGLSCASDHPTGFIKVFEKDGVASGYYDVSSNSTTGGVTENIEQWCLAKCTGPCVSVFLYRIRQSASDGYYICNQYNQPWTNNLVQTGVAAADSGVVFTKSLNRRYCNSPGKTVSRAS</sequence>
<dbReference type="Pfam" id="PF00082">
    <property type="entry name" value="Peptidase_S8"/>
    <property type="match status" value="1"/>
</dbReference>
<proteinExistence type="inferred from homology"/>
<evidence type="ECO:0000313" key="11">
    <source>
        <dbReference type="Proteomes" id="UP001232148"/>
    </source>
</evidence>
<name>A0AAD9H9Q3_9PEZI</name>
<gene>
    <name evidence="10" type="ORF">LX32DRAFT_676269</name>
</gene>
<evidence type="ECO:0000256" key="8">
    <source>
        <dbReference type="SAM" id="SignalP"/>
    </source>
</evidence>
<dbReference type="InterPro" id="IPR023828">
    <property type="entry name" value="Peptidase_S8_Ser-AS"/>
</dbReference>
<evidence type="ECO:0000256" key="7">
    <source>
        <dbReference type="SAM" id="MobiDB-lite"/>
    </source>
</evidence>
<dbReference type="InterPro" id="IPR023827">
    <property type="entry name" value="Peptidase_S8_Asp-AS"/>
</dbReference>
<comment type="caution">
    <text evidence="10">The sequence shown here is derived from an EMBL/GenBank/DDBJ whole genome shotgun (WGS) entry which is preliminary data.</text>
</comment>
<dbReference type="EMBL" id="MU842979">
    <property type="protein sequence ID" value="KAK2023989.1"/>
    <property type="molecule type" value="Genomic_DNA"/>
</dbReference>
<comment type="similarity">
    <text evidence="1 5 6">Belongs to the peptidase S8 family.</text>
</comment>
<dbReference type="PRINTS" id="PR00723">
    <property type="entry name" value="SUBTILISIN"/>
</dbReference>
<evidence type="ECO:0000256" key="6">
    <source>
        <dbReference type="RuleBase" id="RU003355"/>
    </source>
</evidence>
<feature type="compositionally biased region" description="Low complexity" evidence="7">
    <location>
        <begin position="62"/>
        <end position="74"/>
    </location>
</feature>
<dbReference type="PROSITE" id="PS00138">
    <property type="entry name" value="SUBTILASE_SER"/>
    <property type="match status" value="1"/>
</dbReference>
<dbReference type="GO" id="GO:0006508">
    <property type="term" value="P:proteolysis"/>
    <property type="evidence" value="ECO:0007669"/>
    <property type="project" value="UniProtKB-KW"/>
</dbReference>
<dbReference type="PANTHER" id="PTHR43806">
    <property type="entry name" value="PEPTIDASE S8"/>
    <property type="match status" value="1"/>
</dbReference>
<dbReference type="Proteomes" id="UP001232148">
    <property type="component" value="Unassembled WGS sequence"/>
</dbReference>
<evidence type="ECO:0000256" key="4">
    <source>
        <dbReference type="ARBA" id="ARBA00022825"/>
    </source>
</evidence>
<reference evidence="10" key="1">
    <citation type="submission" date="2021-06" db="EMBL/GenBank/DDBJ databases">
        <title>Comparative genomics, transcriptomics and evolutionary studies reveal genomic signatures of adaptation to plant cell wall in hemibiotrophic fungi.</title>
        <authorList>
            <consortium name="DOE Joint Genome Institute"/>
            <person name="Baroncelli R."/>
            <person name="Diaz J.F."/>
            <person name="Benocci T."/>
            <person name="Peng M."/>
            <person name="Battaglia E."/>
            <person name="Haridas S."/>
            <person name="Andreopoulos W."/>
            <person name="Labutti K."/>
            <person name="Pangilinan J."/>
            <person name="Floch G.L."/>
            <person name="Makela M.R."/>
            <person name="Henrissat B."/>
            <person name="Grigoriev I.V."/>
            <person name="Crouch J.A."/>
            <person name="De Vries R.P."/>
            <person name="Sukno S.A."/>
            <person name="Thon M.R."/>
        </authorList>
    </citation>
    <scope>NUCLEOTIDE SEQUENCE</scope>
    <source>
        <strain evidence="10">MAFF235873</strain>
    </source>
</reference>
<feature type="region of interest" description="Disordered" evidence="7">
    <location>
        <begin position="244"/>
        <end position="270"/>
    </location>
</feature>
<evidence type="ECO:0000256" key="1">
    <source>
        <dbReference type="ARBA" id="ARBA00011073"/>
    </source>
</evidence>
<dbReference type="SUPFAM" id="SSF52743">
    <property type="entry name" value="Subtilisin-like"/>
    <property type="match status" value="1"/>
</dbReference>
<dbReference type="AlphaFoldDB" id="A0AAD9H9Q3"/>
<feature type="region of interest" description="Disordered" evidence="7">
    <location>
        <begin position="128"/>
        <end position="160"/>
    </location>
</feature>
<feature type="region of interest" description="Disordered" evidence="7">
    <location>
        <begin position="51"/>
        <end position="74"/>
    </location>
</feature>
<evidence type="ECO:0000256" key="2">
    <source>
        <dbReference type="ARBA" id="ARBA00022670"/>
    </source>
</evidence>
<keyword evidence="11" id="KW-1185">Reference proteome</keyword>
<feature type="chain" id="PRO_5042186301" evidence="8">
    <location>
        <begin position="22"/>
        <end position="693"/>
    </location>
</feature>
<feature type="active site" description="Charge relay system" evidence="5">
    <location>
        <position position="353"/>
    </location>
</feature>
<keyword evidence="4 5" id="KW-0720">Serine protease</keyword>
<protein>
    <submittedName>
        <fullName evidence="10">Subtilisin-like protein</fullName>
    </submittedName>
</protein>
<accession>A0AAD9H9Q3</accession>
<feature type="active site" description="Charge relay system" evidence="5">
    <location>
        <position position="517"/>
    </location>
</feature>
<evidence type="ECO:0000313" key="10">
    <source>
        <dbReference type="EMBL" id="KAK2023989.1"/>
    </source>
</evidence>